<dbReference type="EMBL" id="UIHC01000028">
    <property type="protein sequence ID" value="SUZ32803.1"/>
    <property type="molecule type" value="Genomic_DNA"/>
</dbReference>
<dbReference type="OrthoDB" id="7866600at2"/>
<protein>
    <submittedName>
        <fullName evidence="2">Uncharacterized protein</fullName>
    </submittedName>
</protein>
<proteinExistence type="predicted"/>
<sequence>MKKIALPALALAMAPFFSAPAAAWEGHVVECFDKVYVAPEYKYTKHLVKHAKTKLEHRGKGKHMQVVRVHYPAVYEQSRTLVRAGHYVMKPAKCHH</sequence>
<gene>
    <name evidence="2" type="ORF">ROE7235_02565</name>
</gene>
<evidence type="ECO:0000313" key="2">
    <source>
        <dbReference type="EMBL" id="SUZ32803.1"/>
    </source>
</evidence>
<evidence type="ECO:0000256" key="1">
    <source>
        <dbReference type="SAM" id="SignalP"/>
    </source>
</evidence>
<evidence type="ECO:0000313" key="3">
    <source>
        <dbReference type="Proteomes" id="UP000272908"/>
    </source>
</evidence>
<dbReference type="Proteomes" id="UP000272908">
    <property type="component" value="Unassembled WGS sequence"/>
</dbReference>
<feature type="chain" id="PRO_5017359895" evidence="1">
    <location>
        <begin position="24"/>
        <end position="96"/>
    </location>
</feature>
<dbReference type="RefSeq" id="WP_121095915.1">
    <property type="nucleotide sequence ID" value="NZ_UIHC01000028.1"/>
</dbReference>
<feature type="signal peptide" evidence="1">
    <location>
        <begin position="1"/>
        <end position="23"/>
    </location>
</feature>
<name>A0A3B0MAV2_9RHOB</name>
<dbReference type="AlphaFoldDB" id="A0A3B0MAV2"/>
<keyword evidence="3" id="KW-1185">Reference proteome</keyword>
<keyword evidence="1" id="KW-0732">Signal</keyword>
<organism evidence="2 3">
    <name type="scientific">Roseinatronobacter ekhonensis</name>
    <dbReference type="NCBI Taxonomy" id="254356"/>
    <lineage>
        <taxon>Bacteria</taxon>
        <taxon>Pseudomonadati</taxon>
        <taxon>Pseudomonadota</taxon>
        <taxon>Alphaproteobacteria</taxon>
        <taxon>Rhodobacterales</taxon>
        <taxon>Paracoccaceae</taxon>
        <taxon>Roseinatronobacter</taxon>
    </lineage>
</organism>
<accession>A0A3B0MAV2</accession>
<reference evidence="3" key="1">
    <citation type="submission" date="2018-08" db="EMBL/GenBank/DDBJ databases">
        <authorList>
            <person name="Rodrigo-Torres L."/>
            <person name="Arahal R. D."/>
            <person name="Lucena T."/>
        </authorList>
    </citation>
    <scope>NUCLEOTIDE SEQUENCE [LARGE SCALE GENOMIC DNA]</scope>
    <source>
        <strain evidence="3">CECT 7235</strain>
    </source>
</reference>